<sequence>MVVQKAAQRQARTLQAAAIATYLAVAGTVLYRPSTPGGSFTGSPHLTLTAELAKRLGRTAVCVKLHRNIAAADAVSPACLSKLLTMKELSGFRVTAREPADCRSSVGFLYGVDGNFTGSELTTELELTVPVLAASKEGHTKERKVATLLAKAPTPLLRWVVKATVRREYQDVRSYAAAVRAHLAESPTKVPGLQRRISAPRRSILPLVSPFTTSPPLLHSMSRPRTRGTPSSPTCSQHCAWFATDCPWNNRCELCVLQRSTGCRLPSCSTKSPAAGAEVPHHHRDAPQDSHSLLAAVVDVAVAPSSMRSFLLTASIPAYIFTVLFISPSPFLYKALRRVAHEADIK</sequence>
<keyword evidence="1" id="KW-0472">Membrane</keyword>
<accession>A0A9J6DTA2</accession>
<feature type="transmembrane region" description="Helical" evidence="1">
    <location>
        <begin position="310"/>
        <end position="333"/>
    </location>
</feature>
<keyword evidence="3" id="KW-1185">Reference proteome</keyword>
<evidence type="ECO:0000313" key="2">
    <source>
        <dbReference type="EMBL" id="KAH8025479.1"/>
    </source>
</evidence>
<gene>
    <name evidence="2" type="ORF">HPB51_008394</name>
</gene>
<organism evidence="2 3">
    <name type="scientific">Rhipicephalus microplus</name>
    <name type="common">Cattle tick</name>
    <name type="synonym">Boophilus microplus</name>
    <dbReference type="NCBI Taxonomy" id="6941"/>
    <lineage>
        <taxon>Eukaryota</taxon>
        <taxon>Metazoa</taxon>
        <taxon>Ecdysozoa</taxon>
        <taxon>Arthropoda</taxon>
        <taxon>Chelicerata</taxon>
        <taxon>Arachnida</taxon>
        <taxon>Acari</taxon>
        <taxon>Parasitiformes</taxon>
        <taxon>Ixodida</taxon>
        <taxon>Ixodoidea</taxon>
        <taxon>Ixodidae</taxon>
        <taxon>Rhipicephalinae</taxon>
        <taxon>Rhipicephalus</taxon>
        <taxon>Boophilus</taxon>
    </lineage>
</organism>
<comment type="caution">
    <text evidence="2">The sequence shown here is derived from an EMBL/GenBank/DDBJ whole genome shotgun (WGS) entry which is preliminary data.</text>
</comment>
<reference evidence="2" key="1">
    <citation type="journal article" date="2020" name="Cell">
        <title>Large-Scale Comparative Analyses of Tick Genomes Elucidate Their Genetic Diversity and Vector Capacities.</title>
        <authorList>
            <consortium name="Tick Genome and Microbiome Consortium (TIGMIC)"/>
            <person name="Jia N."/>
            <person name="Wang J."/>
            <person name="Shi W."/>
            <person name="Du L."/>
            <person name="Sun Y."/>
            <person name="Zhan W."/>
            <person name="Jiang J.F."/>
            <person name="Wang Q."/>
            <person name="Zhang B."/>
            <person name="Ji P."/>
            <person name="Bell-Sakyi L."/>
            <person name="Cui X.M."/>
            <person name="Yuan T.T."/>
            <person name="Jiang B.G."/>
            <person name="Yang W.F."/>
            <person name="Lam T.T."/>
            <person name="Chang Q.C."/>
            <person name="Ding S.J."/>
            <person name="Wang X.J."/>
            <person name="Zhu J.G."/>
            <person name="Ruan X.D."/>
            <person name="Zhao L."/>
            <person name="Wei J.T."/>
            <person name="Ye R.Z."/>
            <person name="Que T.C."/>
            <person name="Du C.H."/>
            <person name="Zhou Y.H."/>
            <person name="Cheng J.X."/>
            <person name="Dai P.F."/>
            <person name="Guo W.B."/>
            <person name="Han X.H."/>
            <person name="Huang E.J."/>
            <person name="Li L.F."/>
            <person name="Wei W."/>
            <person name="Gao Y.C."/>
            <person name="Liu J.Z."/>
            <person name="Shao H.Z."/>
            <person name="Wang X."/>
            <person name="Wang C.C."/>
            <person name="Yang T.C."/>
            <person name="Huo Q.B."/>
            <person name="Li W."/>
            <person name="Chen H.Y."/>
            <person name="Chen S.E."/>
            <person name="Zhou L.G."/>
            <person name="Ni X.B."/>
            <person name="Tian J.H."/>
            <person name="Sheng Y."/>
            <person name="Liu T."/>
            <person name="Pan Y.S."/>
            <person name="Xia L.Y."/>
            <person name="Li J."/>
            <person name="Zhao F."/>
            <person name="Cao W.C."/>
        </authorList>
    </citation>
    <scope>NUCLEOTIDE SEQUENCE</scope>
    <source>
        <strain evidence="2">Rmic-2018</strain>
    </source>
</reference>
<evidence type="ECO:0000313" key="3">
    <source>
        <dbReference type="Proteomes" id="UP000821866"/>
    </source>
</evidence>
<dbReference type="Proteomes" id="UP000821866">
    <property type="component" value="Unassembled WGS sequence"/>
</dbReference>
<protein>
    <submittedName>
        <fullName evidence="2">Uncharacterized protein</fullName>
    </submittedName>
</protein>
<reference evidence="2" key="2">
    <citation type="submission" date="2021-09" db="EMBL/GenBank/DDBJ databases">
        <authorList>
            <person name="Jia N."/>
            <person name="Wang J."/>
            <person name="Shi W."/>
            <person name="Du L."/>
            <person name="Sun Y."/>
            <person name="Zhan W."/>
            <person name="Jiang J."/>
            <person name="Wang Q."/>
            <person name="Zhang B."/>
            <person name="Ji P."/>
            <person name="Sakyi L.B."/>
            <person name="Cui X."/>
            <person name="Yuan T."/>
            <person name="Jiang B."/>
            <person name="Yang W."/>
            <person name="Lam T.T.-Y."/>
            <person name="Chang Q."/>
            <person name="Ding S."/>
            <person name="Wang X."/>
            <person name="Zhu J."/>
            <person name="Ruan X."/>
            <person name="Zhao L."/>
            <person name="Wei J."/>
            <person name="Que T."/>
            <person name="Du C."/>
            <person name="Cheng J."/>
            <person name="Dai P."/>
            <person name="Han X."/>
            <person name="Huang E."/>
            <person name="Gao Y."/>
            <person name="Liu J."/>
            <person name="Shao H."/>
            <person name="Ye R."/>
            <person name="Li L."/>
            <person name="Wei W."/>
            <person name="Wang X."/>
            <person name="Wang C."/>
            <person name="Huo Q."/>
            <person name="Li W."/>
            <person name="Guo W."/>
            <person name="Chen H."/>
            <person name="Chen S."/>
            <person name="Zhou L."/>
            <person name="Zhou L."/>
            <person name="Ni X."/>
            <person name="Tian J."/>
            <person name="Zhou Y."/>
            <person name="Sheng Y."/>
            <person name="Liu T."/>
            <person name="Pan Y."/>
            <person name="Xia L."/>
            <person name="Li J."/>
            <person name="Zhao F."/>
            <person name="Cao W."/>
        </authorList>
    </citation>
    <scope>NUCLEOTIDE SEQUENCE</scope>
    <source>
        <strain evidence="2">Rmic-2018</strain>
        <tissue evidence="2">Larvae</tissue>
    </source>
</reference>
<name>A0A9J6DTA2_RHIMP</name>
<dbReference type="AlphaFoldDB" id="A0A9J6DTA2"/>
<keyword evidence="1" id="KW-0812">Transmembrane</keyword>
<keyword evidence="1" id="KW-1133">Transmembrane helix</keyword>
<proteinExistence type="predicted"/>
<evidence type="ECO:0000256" key="1">
    <source>
        <dbReference type="SAM" id="Phobius"/>
    </source>
</evidence>
<dbReference type="EMBL" id="JABSTU010000007">
    <property type="protein sequence ID" value="KAH8025479.1"/>
    <property type="molecule type" value="Genomic_DNA"/>
</dbReference>